<dbReference type="InterPro" id="IPR015943">
    <property type="entry name" value="WD40/YVTN_repeat-like_dom_sf"/>
</dbReference>
<proteinExistence type="predicted"/>
<comment type="caution">
    <text evidence="1">The sequence shown here is derived from an EMBL/GenBank/DDBJ whole genome shotgun (WGS) entry which is preliminary data.</text>
</comment>
<name>A0ABU7VIW0_9BACI</name>
<dbReference type="Proteomes" id="UP001356080">
    <property type="component" value="Unassembled WGS sequence"/>
</dbReference>
<organism evidence="1 2">
    <name type="scientific">Virgibacillus dokdonensis</name>
    <dbReference type="NCBI Taxonomy" id="302167"/>
    <lineage>
        <taxon>Bacteria</taxon>
        <taxon>Bacillati</taxon>
        <taxon>Bacillota</taxon>
        <taxon>Bacilli</taxon>
        <taxon>Bacillales</taxon>
        <taxon>Bacillaceae</taxon>
        <taxon>Virgibacillus</taxon>
    </lineage>
</organism>
<dbReference type="SUPFAM" id="SSF110296">
    <property type="entry name" value="Oligoxyloglucan reducing end-specific cellobiohydrolase"/>
    <property type="match status" value="1"/>
</dbReference>
<keyword evidence="2" id="KW-1185">Reference proteome</keyword>
<protein>
    <submittedName>
        <fullName evidence="1">Oxidoreductase</fullName>
    </submittedName>
</protein>
<dbReference type="Gene3D" id="2.130.10.10">
    <property type="entry name" value="YVTN repeat-like/Quinoprotein amine dehydrogenase"/>
    <property type="match status" value="1"/>
</dbReference>
<accession>A0ABU7VIW0</accession>
<dbReference type="RefSeq" id="WP_331805857.1">
    <property type="nucleotide sequence ID" value="NZ_JAZHPM010000035.1"/>
</dbReference>
<dbReference type="CDD" id="cd15482">
    <property type="entry name" value="Sialidase_non-viral"/>
    <property type="match status" value="1"/>
</dbReference>
<dbReference type="EMBL" id="JAZHPM010000035">
    <property type="protein sequence ID" value="MEF2293570.1"/>
    <property type="molecule type" value="Genomic_DNA"/>
</dbReference>
<sequence length="307" mass="34532">MKAFLTSLSALMLVGLIIATIIYQQSNQTTLMMDTDETDHSEGGNPHENGNITDSLITDQVVDHAIDNEKLFITYNKGENWIRVPIERDPLFAGDYNGRKDELIPQSYILTKERTVFLHPKGEKDVAITYSLNKGESWNTSIIVDNYGVIRFRKIAFLNDDFGYAILSGNRTMSQEYSSVHLTFDGGKSWKKTSRPNISRLIADGGFVDERTGFLSYGTINPQEPQLYVTKDAGQTWKQAKVYVPDTYTLHFVIAETPEKNGNELTMLVRQGPNGDYKGGNVKGKFKSMDGGETWEFVSEVDPVETE</sequence>
<evidence type="ECO:0000313" key="2">
    <source>
        <dbReference type="Proteomes" id="UP001356080"/>
    </source>
</evidence>
<reference evidence="1 2" key="1">
    <citation type="submission" date="2024-01" db="EMBL/GenBank/DDBJ databases">
        <title>Survival strategy associated with biotechnological potential of Virgibacillus dokdonensis T4.6 isolated from salt-fermented shrimp paste.</title>
        <authorList>
            <person name="Doan T.V."/>
            <person name="Quach N.T."/>
            <person name="Phi Q.-T."/>
        </authorList>
    </citation>
    <scope>NUCLEOTIDE SEQUENCE [LARGE SCALE GENOMIC DNA]</scope>
    <source>
        <strain evidence="1 2">T4.6</strain>
    </source>
</reference>
<gene>
    <name evidence="1" type="ORF">V2W34_16335</name>
</gene>
<evidence type="ECO:0000313" key="1">
    <source>
        <dbReference type="EMBL" id="MEF2293570.1"/>
    </source>
</evidence>